<dbReference type="EMBL" id="UYYB01032574">
    <property type="protein sequence ID" value="VDM73810.1"/>
    <property type="molecule type" value="Genomic_DNA"/>
</dbReference>
<name>A0A3P7ILI8_STRVU</name>
<keyword evidence="2" id="KW-1185">Reference proteome</keyword>
<accession>A0A3P7ILI8</accession>
<gene>
    <name evidence="1" type="ORF">SVUK_LOCUS8808</name>
</gene>
<proteinExistence type="predicted"/>
<protein>
    <submittedName>
        <fullName evidence="1">Uncharacterized protein</fullName>
    </submittedName>
</protein>
<organism evidence="1 2">
    <name type="scientific">Strongylus vulgaris</name>
    <name type="common">Blood worm</name>
    <dbReference type="NCBI Taxonomy" id="40348"/>
    <lineage>
        <taxon>Eukaryota</taxon>
        <taxon>Metazoa</taxon>
        <taxon>Ecdysozoa</taxon>
        <taxon>Nematoda</taxon>
        <taxon>Chromadorea</taxon>
        <taxon>Rhabditida</taxon>
        <taxon>Rhabditina</taxon>
        <taxon>Rhabditomorpha</taxon>
        <taxon>Strongyloidea</taxon>
        <taxon>Strongylidae</taxon>
        <taxon>Strongylus</taxon>
    </lineage>
</organism>
<evidence type="ECO:0000313" key="1">
    <source>
        <dbReference type="EMBL" id="VDM73810.1"/>
    </source>
</evidence>
<evidence type="ECO:0000313" key="2">
    <source>
        <dbReference type="Proteomes" id="UP000270094"/>
    </source>
</evidence>
<reference evidence="1 2" key="1">
    <citation type="submission" date="2018-11" db="EMBL/GenBank/DDBJ databases">
        <authorList>
            <consortium name="Pathogen Informatics"/>
        </authorList>
    </citation>
    <scope>NUCLEOTIDE SEQUENCE [LARGE SCALE GENOMIC DNA]</scope>
</reference>
<sequence length="53" mass="6101">MTMNLETSGDLKNCRLFEELAIGQEKVRLLADKTLSTTADWTLRARQEDVQME</sequence>
<dbReference type="AlphaFoldDB" id="A0A3P7ILI8"/>
<dbReference type="Proteomes" id="UP000270094">
    <property type="component" value="Unassembled WGS sequence"/>
</dbReference>